<dbReference type="InterPro" id="IPR002818">
    <property type="entry name" value="DJ-1/PfpI"/>
</dbReference>
<accession>A0A091C4J8</accession>
<dbReference type="CDD" id="cd03141">
    <property type="entry name" value="GATase1_Hsp31_like"/>
    <property type="match status" value="1"/>
</dbReference>
<evidence type="ECO:0000256" key="1">
    <source>
        <dbReference type="ARBA" id="ARBA00023016"/>
    </source>
</evidence>
<dbReference type="PANTHER" id="PTHR48094:SF11">
    <property type="entry name" value="GLUTATHIONE-INDEPENDENT GLYOXALASE HSP31-RELATED"/>
    <property type="match status" value="1"/>
</dbReference>
<dbReference type="GO" id="GO:0005737">
    <property type="term" value="C:cytoplasm"/>
    <property type="evidence" value="ECO:0007669"/>
    <property type="project" value="TreeGrafter"/>
</dbReference>
<evidence type="ECO:0000256" key="2">
    <source>
        <dbReference type="ARBA" id="ARBA00023239"/>
    </source>
</evidence>
<evidence type="ECO:0000313" key="5">
    <source>
        <dbReference type="EMBL" id="KFN91615.1"/>
    </source>
</evidence>
<dbReference type="InterPro" id="IPR050325">
    <property type="entry name" value="Prot/Nucl_acid_deglycase"/>
</dbReference>
<sequence>MKKILVVLTNTVKYGEKNAATGLWLGEATEFVAEVQKQGFEIDYVSPQGGFVPLDPRSMKSIDDESFAIYEQPQFQEKALAHSLQPSQVNSSDYLGIYYTGGHGVMWDFPNSPELEKISLQIYQNNGYVTSVCHGIAGLLFMKDSNGEYFVKDKKITGFTTTEEYLSGKSSVVPFYNEKVAEEHGAQFVKARAFKSFAVQDGRIITGQNPFSAKAVAQKFLENV</sequence>
<dbReference type="EMBL" id="JPVT01000085">
    <property type="protein sequence ID" value="KFN91615.1"/>
    <property type="molecule type" value="Genomic_DNA"/>
</dbReference>
<dbReference type="Pfam" id="PF01965">
    <property type="entry name" value="DJ-1_PfpI"/>
    <property type="match status" value="1"/>
</dbReference>
<feature type="domain" description="DJ-1/PfpI" evidence="4">
    <location>
        <begin position="27"/>
        <end position="222"/>
    </location>
</feature>
<dbReference type="GO" id="GO:0019243">
    <property type="term" value="P:methylglyoxal catabolic process to D-lactate via S-lactoyl-glutathione"/>
    <property type="evidence" value="ECO:0007669"/>
    <property type="project" value="TreeGrafter"/>
</dbReference>
<dbReference type="GO" id="GO:0019172">
    <property type="term" value="F:glyoxalase III activity"/>
    <property type="evidence" value="ECO:0007669"/>
    <property type="project" value="TreeGrafter"/>
</dbReference>
<reference evidence="5 6" key="1">
    <citation type="submission" date="2014-08" db="EMBL/GenBank/DDBJ databases">
        <title>Genome sequence of Tetragenococcus muriaticus.</title>
        <authorList>
            <person name="Chuea-nongthon C."/>
            <person name="Rodtong S."/>
            <person name="Yongsawatdigul J."/>
            <person name="Steele J.L."/>
            <person name="Liu X.-y."/>
            <person name="Speers J."/>
            <person name="Glasner J.D."/>
            <person name="Neeno-Eckwall E.C."/>
        </authorList>
    </citation>
    <scope>NUCLEOTIDE SEQUENCE [LARGE SCALE GENOMIC DNA]</scope>
    <source>
        <strain evidence="5 6">3MR10-3</strain>
    </source>
</reference>
<comment type="caution">
    <text evidence="5">The sequence shown here is derived from an EMBL/GenBank/DDBJ whole genome shotgun (WGS) entry which is preliminary data.</text>
</comment>
<evidence type="ECO:0000256" key="3">
    <source>
        <dbReference type="ARBA" id="ARBA00038493"/>
    </source>
</evidence>
<proteinExistence type="inferred from homology"/>
<dbReference type="Proteomes" id="UP000029381">
    <property type="component" value="Unassembled WGS sequence"/>
</dbReference>
<dbReference type="RefSeq" id="WP_028790108.1">
    <property type="nucleotide sequence ID" value="NZ_JPVT01000085.1"/>
</dbReference>
<protein>
    <submittedName>
        <fullName evidence="5">ThiJ/PfpI family protein</fullName>
    </submittedName>
</protein>
<dbReference type="Gene3D" id="3.40.50.880">
    <property type="match status" value="1"/>
</dbReference>
<dbReference type="PATRIC" id="fig|1302648.3.peg.920"/>
<dbReference type="InterPro" id="IPR029062">
    <property type="entry name" value="Class_I_gatase-like"/>
</dbReference>
<comment type="similarity">
    <text evidence="3">Belongs to the peptidase C56 family. HSP31-like subfamily.</text>
</comment>
<dbReference type="PANTHER" id="PTHR48094">
    <property type="entry name" value="PROTEIN/NUCLEIC ACID DEGLYCASE DJ-1-RELATED"/>
    <property type="match status" value="1"/>
</dbReference>
<organism evidence="5 6">
    <name type="scientific">Tetragenococcus muriaticus 3MR10-3</name>
    <dbReference type="NCBI Taxonomy" id="1302648"/>
    <lineage>
        <taxon>Bacteria</taxon>
        <taxon>Bacillati</taxon>
        <taxon>Bacillota</taxon>
        <taxon>Bacilli</taxon>
        <taxon>Lactobacillales</taxon>
        <taxon>Enterococcaceae</taxon>
        <taxon>Tetragenococcus</taxon>
    </lineage>
</organism>
<evidence type="ECO:0000313" key="6">
    <source>
        <dbReference type="Proteomes" id="UP000029381"/>
    </source>
</evidence>
<keyword evidence="6" id="KW-1185">Reference proteome</keyword>
<name>A0A091C4J8_9ENTE</name>
<dbReference type="AlphaFoldDB" id="A0A091C4J8"/>
<keyword evidence="1" id="KW-0346">Stress response</keyword>
<dbReference type="SUPFAM" id="SSF52317">
    <property type="entry name" value="Class I glutamine amidotransferase-like"/>
    <property type="match status" value="1"/>
</dbReference>
<keyword evidence="2" id="KW-0456">Lyase</keyword>
<evidence type="ECO:0000259" key="4">
    <source>
        <dbReference type="Pfam" id="PF01965"/>
    </source>
</evidence>
<gene>
    <name evidence="5" type="ORF">TMU3MR103_0948</name>
</gene>